<proteinExistence type="predicted"/>
<evidence type="ECO:0000313" key="6">
    <source>
        <dbReference type="EMBL" id="AYV78610.1"/>
    </source>
</evidence>
<dbReference type="InterPro" id="IPR038519">
    <property type="entry name" value="MCP_C_sf"/>
</dbReference>
<gene>
    <name evidence="6" type="ORF">Edafosvirus20_10</name>
</gene>
<dbReference type="Pfam" id="PF16903">
    <property type="entry name" value="Capsid_N"/>
    <property type="match status" value="1"/>
</dbReference>
<reference evidence="6" key="1">
    <citation type="submission" date="2018-10" db="EMBL/GenBank/DDBJ databases">
        <title>Hidden diversity of soil giant viruses.</title>
        <authorList>
            <person name="Schulz F."/>
            <person name="Alteio L."/>
            <person name="Goudeau D."/>
            <person name="Ryan E.M."/>
            <person name="Malmstrom R.R."/>
            <person name="Blanchard J."/>
            <person name="Woyke T."/>
        </authorList>
    </citation>
    <scope>NUCLEOTIDE SEQUENCE</scope>
    <source>
        <strain evidence="6">EDV1</strain>
    </source>
</reference>
<organism evidence="6">
    <name type="scientific">Edafosvirus sp</name>
    <dbReference type="NCBI Taxonomy" id="2487765"/>
    <lineage>
        <taxon>Viruses</taxon>
        <taxon>Varidnaviria</taxon>
        <taxon>Bamfordvirae</taxon>
        <taxon>Nucleocytoviricota</taxon>
        <taxon>Megaviricetes</taxon>
        <taxon>Imitervirales</taxon>
        <taxon>Mimiviridae</taxon>
        <taxon>Klosneuvirinae</taxon>
    </lineage>
</organism>
<keyword evidence="2" id="KW-0167">Capsid protein</keyword>
<keyword evidence="3" id="KW-0946">Virion</keyword>
<name>A0A3G4ZUS3_9VIRU</name>
<accession>A0A3G4ZUS3</accession>
<evidence type="ECO:0000256" key="2">
    <source>
        <dbReference type="ARBA" id="ARBA00022561"/>
    </source>
</evidence>
<feature type="domain" description="Major capsid protein C-terminal" evidence="4">
    <location>
        <begin position="249"/>
        <end position="311"/>
    </location>
</feature>
<dbReference type="Gene3D" id="2.70.9.10">
    <property type="entry name" value="Adenovirus Type 2 Hexon, domain 4"/>
    <property type="match status" value="1"/>
</dbReference>
<evidence type="ECO:0000256" key="1">
    <source>
        <dbReference type="ARBA" id="ARBA00004328"/>
    </source>
</evidence>
<sequence length="605" mass="68197">MSGGLMQLVAYGAQDVYLTGNPQITFFKVVYRRHTNFAIECIEQTMTGNPDFGRRVSVTVIRNGDLATRMYLKVILQAVVDPTFNGLFGWVRKLGHALIHSVDVEIGGSCIDKHYGTWLDIWHELTHTDEQERGYRNMIGDIPELTRLDSRRFCDSIGIIKDEHELYIPLQFWFNRNTGLALPLIALQYHEVRLNFEFRDACRLGVWTPGIGCRPCAENDLQCQTFNSRVLCMKDATLLVDYIYLDSEERRRFAQVGHEYLIEQVQFTGEESIQTSTSHTTAGKFKLNFNHPTKELIWAVKGSAYTQGNRFLAYSHLDRGWAAALDDAALNIALGMLAVVDGATSFQERGLVAVVDGATGNHSGTWATSTRTCGPQSLQNVQLFNCLAADKVLVGVQNVLSLDTCNGLYNLGDKIHAVAVKFNHEGTFIESITVLNHSLCIRDISIPLCFWDDRRVSLLCGCHDHDVVVYQFNNYGLLIDGSFNPCDAAIIQLNGHDRFDRRRGNYFNYVQPYQHHTHTPADGINVYSFALLPEQHQPSGTANLSRIDNTQLNIWFRDRSVNFECAGCFAPSLNFWCNDSLLFVFAFSYNVLRIMSGMGGLAYSN</sequence>
<protein>
    <submittedName>
        <fullName evidence="6">NCLDV major capsid protein</fullName>
    </submittedName>
</protein>
<feature type="domain" description="Major capsid protein C-terminal" evidence="4">
    <location>
        <begin position="469"/>
        <end position="600"/>
    </location>
</feature>
<feature type="domain" description="Major capsid protein N-terminal" evidence="5">
    <location>
        <begin position="25"/>
        <end position="246"/>
    </location>
</feature>
<dbReference type="EMBL" id="MK072085">
    <property type="protein sequence ID" value="AYV78610.1"/>
    <property type="molecule type" value="Genomic_DNA"/>
</dbReference>
<dbReference type="GO" id="GO:0019028">
    <property type="term" value="C:viral capsid"/>
    <property type="evidence" value="ECO:0007669"/>
    <property type="project" value="UniProtKB-KW"/>
</dbReference>
<evidence type="ECO:0000259" key="5">
    <source>
        <dbReference type="Pfam" id="PF16903"/>
    </source>
</evidence>
<evidence type="ECO:0000259" key="4">
    <source>
        <dbReference type="Pfam" id="PF04451"/>
    </source>
</evidence>
<evidence type="ECO:0000256" key="3">
    <source>
        <dbReference type="ARBA" id="ARBA00022844"/>
    </source>
</evidence>
<dbReference type="InterPro" id="IPR007542">
    <property type="entry name" value="MCP_C"/>
</dbReference>
<comment type="subcellular location">
    <subcellularLocation>
        <location evidence="1">Virion</location>
    </subcellularLocation>
</comment>
<dbReference type="Pfam" id="PF04451">
    <property type="entry name" value="Capsid_NCLDV"/>
    <property type="match status" value="2"/>
</dbReference>
<dbReference type="GO" id="GO:0005198">
    <property type="term" value="F:structural molecule activity"/>
    <property type="evidence" value="ECO:0007669"/>
    <property type="project" value="InterPro"/>
</dbReference>
<dbReference type="SUPFAM" id="SSF49749">
    <property type="entry name" value="Group II dsDNA viruses VP"/>
    <property type="match status" value="3"/>
</dbReference>
<dbReference type="InterPro" id="IPR031654">
    <property type="entry name" value="Capsid_N"/>
</dbReference>
<dbReference type="Gene3D" id="2.70.9.20">
    <property type="entry name" value="Major capsid protein Vp54"/>
    <property type="match status" value="2"/>
</dbReference>
<dbReference type="InterPro" id="IPR016112">
    <property type="entry name" value="VP_dsDNA_II"/>
</dbReference>